<dbReference type="PRINTS" id="PR00164">
    <property type="entry name" value="ABC2TRNSPORT"/>
</dbReference>
<reference evidence="7" key="1">
    <citation type="submission" date="2018-05" db="EMBL/GenBank/DDBJ databases">
        <authorList>
            <person name="Lanie J.A."/>
            <person name="Ng W.-L."/>
            <person name="Kazmierczak K.M."/>
            <person name="Andrzejewski T.M."/>
            <person name="Davidsen T.M."/>
            <person name="Wayne K.J."/>
            <person name="Tettelin H."/>
            <person name="Glass J.I."/>
            <person name="Rusch D."/>
            <person name="Podicherti R."/>
            <person name="Tsui H.-C.T."/>
            <person name="Winkler M.E."/>
        </authorList>
    </citation>
    <scope>NUCLEOTIDE SEQUENCE</scope>
</reference>
<evidence type="ECO:0000256" key="2">
    <source>
        <dbReference type="ARBA" id="ARBA00022692"/>
    </source>
</evidence>
<dbReference type="InterPro" id="IPR000412">
    <property type="entry name" value="ABC_2_transport"/>
</dbReference>
<dbReference type="AlphaFoldDB" id="A0A382SJF7"/>
<keyword evidence="2 5" id="KW-0812">Transmembrane</keyword>
<proteinExistence type="predicted"/>
<evidence type="ECO:0000256" key="5">
    <source>
        <dbReference type="SAM" id="Phobius"/>
    </source>
</evidence>
<dbReference type="PANTHER" id="PTHR43229">
    <property type="entry name" value="NODULATION PROTEIN J"/>
    <property type="match status" value="1"/>
</dbReference>
<evidence type="ECO:0000313" key="7">
    <source>
        <dbReference type="EMBL" id="SVD09996.1"/>
    </source>
</evidence>
<feature type="transmembrane region" description="Helical" evidence="5">
    <location>
        <begin position="73"/>
        <end position="100"/>
    </location>
</feature>
<keyword evidence="4 5" id="KW-0472">Membrane</keyword>
<keyword evidence="3 5" id="KW-1133">Transmembrane helix</keyword>
<feature type="transmembrane region" description="Helical" evidence="5">
    <location>
        <begin position="196"/>
        <end position="217"/>
    </location>
</feature>
<feature type="domain" description="ABC-2 type transporter transmembrane" evidence="6">
    <location>
        <begin position="10"/>
        <end position="191"/>
    </location>
</feature>
<dbReference type="InterPro" id="IPR051784">
    <property type="entry name" value="Nod_factor_ABC_transporter"/>
</dbReference>
<dbReference type="Pfam" id="PF01061">
    <property type="entry name" value="ABC2_membrane"/>
    <property type="match status" value="1"/>
</dbReference>
<sequence>FFMAFGMGLGAFIGMMNYEGHEVEYGTYVAPGLLAYTSFSSSFFEGLYGSYIRMFYQKTWDGMLGTQLELRHILWGEIIWAGCRGGMNATVVMVVLFIFHSLDLINIYWEKMFFLLPVCFLAGWAFGSFAMIFTAIVPSIDHMNYPVFLIGIPLGLVSNTYFPLEARSPALEDYLKLNPLYHLAELNRGILLSGEWLPHFFGLLLSGGSLLLICMLISQRLMERRLLED</sequence>
<dbReference type="GO" id="GO:0140359">
    <property type="term" value="F:ABC-type transporter activity"/>
    <property type="evidence" value="ECO:0007669"/>
    <property type="project" value="InterPro"/>
</dbReference>
<feature type="transmembrane region" description="Helical" evidence="5">
    <location>
        <begin position="112"/>
        <end position="133"/>
    </location>
</feature>
<dbReference type="EMBL" id="UINC01129540">
    <property type="protein sequence ID" value="SVD09996.1"/>
    <property type="molecule type" value="Genomic_DNA"/>
</dbReference>
<feature type="non-terminal residue" evidence="7">
    <location>
        <position position="1"/>
    </location>
</feature>
<evidence type="ECO:0000259" key="6">
    <source>
        <dbReference type="Pfam" id="PF01061"/>
    </source>
</evidence>
<dbReference type="PIRSF" id="PIRSF006648">
    <property type="entry name" value="DrrB"/>
    <property type="match status" value="1"/>
</dbReference>
<dbReference type="InterPro" id="IPR013525">
    <property type="entry name" value="ABC2_TM"/>
</dbReference>
<protein>
    <recommendedName>
        <fullName evidence="6">ABC-2 type transporter transmembrane domain-containing protein</fullName>
    </recommendedName>
</protein>
<comment type="subcellular location">
    <subcellularLocation>
        <location evidence="1">Membrane</location>
        <topology evidence="1">Multi-pass membrane protein</topology>
    </subcellularLocation>
</comment>
<name>A0A382SJF7_9ZZZZ</name>
<evidence type="ECO:0000256" key="4">
    <source>
        <dbReference type="ARBA" id="ARBA00023136"/>
    </source>
</evidence>
<accession>A0A382SJF7</accession>
<evidence type="ECO:0000256" key="1">
    <source>
        <dbReference type="ARBA" id="ARBA00004141"/>
    </source>
</evidence>
<evidence type="ECO:0000256" key="3">
    <source>
        <dbReference type="ARBA" id="ARBA00022989"/>
    </source>
</evidence>
<dbReference type="GO" id="GO:0043190">
    <property type="term" value="C:ATP-binding cassette (ABC) transporter complex"/>
    <property type="evidence" value="ECO:0007669"/>
    <property type="project" value="InterPro"/>
</dbReference>
<gene>
    <name evidence="7" type="ORF">METZ01_LOCUS362850</name>
</gene>
<dbReference type="PANTHER" id="PTHR43229:SF2">
    <property type="entry name" value="NODULATION PROTEIN J"/>
    <property type="match status" value="1"/>
</dbReference>
<organism evidence="7">
    <name type="scientific">marine metagenome</name>
    <dbReference type="NCBI Taxonomy" id="408172"/>
    <lineage>
        <taxon>unclassified sequences</taxon>
        <taxon>metagenomes</taxon>
        <taxon>ecological metagenomes</taxon>
    </lineage>
</organism>